<name>A0ABR1S1M3_9PEZI</name>
<keyword evidence="8" id="KW-1185">Reference proteome</keyword>
<gene>
    <name evidence="7" type="ORF">PG991_006538</name>
</gene>
<feature type="region of interest" description="Disordered" evidence="2">
    <location>
        <begin position="15"/>
        <end position="39"/>
    </location>
</feature>
<evidence type="ECO:0000313" key="8">
    <source>
        <dbReference type="Proteomes" id="UP001396898"/>
    </source>
</evidence>
<dbReference type="InterPro" id="IPR027417">
    <property type="entry name" value="P-loop_NTPase"/>
</dbReference>
<dbReference type="InterPro" id="IPR056693">
    <property type="entry name" value="DUF7791"/>
</dbReference>
<evidence type="ECO:0000259" key="5">
    <source>
        <dbReference type="Pfam" id="PF24883"/>
    </source>
</evidence>
<dbReference type="PANTHER" id="PTHR24148">
    <property type="entry name" value="ANKYRIN REPEAT DOMAIN-CONTAINING PROTEIN 39 HOMOLOG-RELATED"/>
    <property type="match status" value="1"/>
</dbReference>
<feature type="transmembrane region" description="Helical" evidence="3">
    <location>
        <begin position="1522"/>
        <end position="1540"/>
    </location>
</feature>
<dbReference type="InterPro" id="IPR029058">
    <property type="entry name" value="AB_hydrolase_fold"/>
</dbReference>
<dbReference type="Gene3D" id="3.40.50.1820">
    <property type="entry name" value="alpha/beta hydrolase"/>
    <property type="match status" value="1"/>
</dbReference>
<organism evidence="7 8">
    <name type="scientific">Apiospora marii</name>
    <dbReference type="NCBI Taxonomy" id="335849"/>
    <lineage>
        <taxon>Eukaryota</taxon>
        <taxon>Fungi</taxon>
        <taxon>Dikarya</taxon>
        <taxon>Ascomycota</taxon>
        <taxon>Pezizomycotina</taxon>
        <taxon>Sordariomycetes</taxon>
        <taxon>Xylariomycetidae</taxon>
        <taxon>Amphisphaeriales</taxon>
        <taxon>Apiosporaceae</taxon>
        <taxon>Apiospora</taxon>
    </lineage>
</organism>
<dbReference type="SUPFAM" id="SSF53474">
    <property type="entry name" value="alpha/beta-Hydrolases"/>
    <property type="match status" value="1"/>
</dbReference>
<accession>A0ABR1S1M3</accession>
<protein>
    <recommendedName>
        <fullName evidence="9">Heterokaryon incompatibility domain-containing protein</fullName>
    </recommendedName>
</protein>
<dbReference type="Pfam" id="PF25053">
    <property type="entry name" value="DUF7791"/>
    <property type="match status" value="1"/>
</dbReference>
<evidence type="ECO:0000256" key="3">
    <source>
        <dbReference type="SAM" id="Phobius"/>
    </source>
</evidence>
<feature type="domain" description="Nephrocystin 3-like N-terminal" evidence="5">
    <location>
        <begin position="354"/>
        <end position="416"/>
    </location>
</feature>
<dbReference type="SUPFAM" id="SSF52540">
    <property type="entry name" value="P-loop containing nucleoside triphosphate hydrolases"/>
    <property type="match status" value="1"/>
</dbReference>
<dbReference type="Pfam" id="PF06985">
    <property type="entry name" value="HET"/>
    <property type="match status" value="1"/>
</dbReference>
<dbReference type="PANTHER" id="PTHR24148:SF64">
    <property type="entry name" value="HETEROKARYON INCOMPATIBILITY DOMAIN-CONTAINING PROTEIN"/>
    <property type="match status" value="1"/>
</dbReference>
<keyword evidence="1" id="KW-0677">Repeat</keyword>
<evidence type="ECO:0000259" key="4">
    <source>
        <dbReference type="Pfam" id="PF06985"/>
    </source>
</evidence>
<evidence type="ECO:0000256" key="2">
    <source>
        <dbReference type="SAM" id="MobiDB-lite"/>
    </source>
</evidence>
<evidence type="ECO:0000259" key="6">
    <source>
        <dbReference type="Pfam" id="PF25053"/>
    </source>
</evidence>
<dbReference type="InterPro" id="IPR052895">
    <property type="entry name" value="HetReg/Transcr_Mod"/>
</dbReference>
<dbReference type="InterPro" id="IPR010730">
    <property type="entry name" value="HET"/>
</dbReference>
<dbReference type="EMBL" id="JAQQWI010000008">
    <property type="protein sequence ID" value="KAK8023299.1"/>
    <property type="molecule type" value="Genomic_DNA"/>
</dbReference>
<dbReference type="Proteomes" id="UP001396898">
    <property type="component" value="Unassembled WGS sequence"/>
</dbReference>
<sequence length="1553" mass="178035">MERFAESVAGALRGKRLESAADDPGDSVVDEAPKASGSSGEAAFGLKLLASGGVSPRVDIVFVHGLRGHRLKTWSRGDTCWPRDLLPADLPDARVFSFGWDAMIANAASYASQESLFGHAGTLLNDLERFREDRTYPLVFIAHSLGGLLVKQMLIKASSYQLNGRFGSLGNPILHTKGVIFMGTPHRGSDSTRYAEVLAGVANAVLRQPNNRLLQVLQTDSAELEQQRDQFVTISKVLDVIVPEPSAVYDGFNVRSVGIQANHMDMTKFSGHDDEGYKRVLQQLKRQIKESSVASDAHRIETLRPEILNALRFGIMYEREETISVAFNQTCDWLLAHDEVFDEDEEAGTLPVDRLKSWLSSDKESIFWISGKAGSGKSTLMKFLHENIRRLNHAFIDDHTIVASFFFYNYKAKDKRFELQMTREGHKRNVLFLIDGLDEYRILQRSAEYTEETLDSLMYGNDDNDEQWGYSKWIYDGHFELIILLETFQGNAFVKACVSSRELSTFESRFRDKPRIRVQEHTASGIVHYCTTRLERDALGMQDVDTLSTAIRTKAQGVFLWVQLVVGLIVQHNDEGDDADTLLELINSLPEQLGGKGGLYWYMILHIPRDKVQHASRMLYIVAEARFVRPELFQLHCAAQTISTQESLPIPPSPSELQTLWESVTLFLTTPYSAEKEALLELQRLQRRLQSHCLGLLETWENRDNYAQYWASNESQKHLQSHDISQIKTYRVSFMHSTVRDFLSQDYTQIRLKKEAFNTNLALLDGTWFAYRKSNRLSARWLLNDYHKFFPCYFEVGIIATNDEERFHSAFENINKIVGAIRKAIANYFSGQDFSLVNPEFLWAINNDFNYERESRGAAVGDIDNLSMAVSLGYDTYLESRLVRLDKQTRSKRATDLLVECFMPRNTGDKRVIYMSPDVVQVLLRHGADPDARITVAAKTCLEQDETYPEWTALPVWVYILGCIWREHEAENHSLFRLSSSMPWICYTSICAIGVMGADLRITAEKLREIKVQMFRSMLKYVAQTDFELQFGRKKTEEANSGITDSYFAHWSSRSDDVSEWYWEDAGTYTALKIMLPQAFPSSPPKLEKQQHRSVQSLRQMQYLCQWRFHFTMAMYGTFDARQNARQTIYHGSLSSKELRLLKPVRYSHDSLHFEVSTFRRDAAPSYTAVSYTWGDGEASEIIHINGLKFPVRLNLWSCLYYLSQTSLHSEWEFLWVDAICINQSDDREKSAQVRCMDQTYRFASCVSVWLGLPAVPEHLEARMDPGAPIRTFEIEPYDWYYSLSDLTNRPYWSRFWVIQEFLLGRSLSVHCGNTSMDWDDFRDLVYREEDLDYLALSNENPPTLPPNASAAVPLLMGRSFNRLPEYPQALHVLLVQHRHSQCKDSRDRVFALLGLVSEDERLFLGRVFPDYTLSERHVLIITLAHLTQYMPLAADFDKITPGSEELFRGLGVASRAPRRQLLHRAAALDYIGCESRDEFLRLLLFHDELEDDRLLERDFESESDISSSPHETTRYRKRRRIAAIGIVGICAGLAAYFWFRHGGNGLGRAGAY</sequence>
<keyword evidence="3" id="KW-0472">Membrane</keyword>
<dbReference type="InterPro" id="IPR056884">
    <property type="entry name" value="NPHP3-like_N"/>
</dbReference>
<evidence type="ECO:0008006" key="9">
    <source>
        <dbReference type="Google" id="ProtNLM"/>
    </source>
</evidence>
<feature type="compositionally biased region" description="Acidic residues" evidence="2">
    <location>
        <begin position="20"/>
        <end position="29"/>
    </location>
</feature>
<dbReference type="Pfam" id="PF24883">
    <property type="entry name" value="NPHP3_N"/>
    <property type="match status" value="1"/>
</dbReference>
<feature type="domain" description="Heterokaryon incompatibility" evidence="4">
    <location>
        <begin position="1167"/>
        <end position="1301"/>
    </location>
</feature>
<keyword evidence="3" id="KW-0812">Transmembrane</keyword>
<evidence type="ECO:0000256" key="1">
    <source>
        <dbReference type="ARBA" id="ARBA00022737"/>
    </source>
</evidence>
<evidence type="ECO:0000313" key="7">
    <source>
        <dbReference type="EMBL" id="KAK8023299.1"/>
    </source>
</evidence>
<comment type="caution">
    <text evidence="7">The sequence shown here is derived from an EMBL/GenBank/DDBJ whole genome shotgun (WGS) entry which is preliminary data.</text>
</comment>
<proteinExistence type="predicted"/>
<keyword evidence="3" id="KW-1133">Transmembrane helix</keyword>
<feature type="domain" description="DUF7791" evidence="6">
    <location>
        <begin position="671"/>
        <end position="755"/>
    </location>
</feature>
<reference evidence="7 8" key="1">
    <citation type="submission" date="2023-01" db="EMBL/GenBank/DDBJ databases">
        <title>Analysis of 21 Apiospora genomes using comparative genomics revels a genus with tremendous synthesis potential of carbohydrate active enzymes and secondary metabolites.</title>
        <authorList>
            <person name="Sorensen T."/>
        </authorList>
    </citation>
    <scope>NUCLEOTIDE SEQUENCE [LARGE SCALE GENOMIC DNA]</scope>
    <source>
        <strain evidence="7 8">CBS 20057</strain>
    </source>
</reference>
<dbReference type="Gene3D" id="3.40.50.300">
    <property type="entry name" value="P-loop containing nucleotide triphosphate hydrolases"/>
    <property type="match status" value="1"/>
</dbReference>